<feature type="region of interest" description="Disordered" evidence="7">
    <location>
        <begin position="587"/>
        <end position="635"/>
    </location>
</feature>
<feature type="region of interest" description="Disordered" evidence="7">
    <location>
        <begin position="332"/>
        <end position="357"/>
    </location>
</feature>
<comment type="caution">
    <text evidence="10">The sequence shown here is derived from an EMBL/GenBank/DDBJ whole genome shotgun (WGS) entry which is preliminary data.</text>
</comment>
<name>A0A1Q9C287_SYMMI</name>
<keyword evidence="8" id="KW-1133">Transmembrane helix</keyword>
<dbReference type="InterPro" id="IPR001878">
    <property type="entry name" value="Znf_CCHC"/>
</dbReference>
<dbReference type="SUPFAM" id="SSF57414">
    <property type="entry name" value="Hairpin loop containing domain-like"/>
    <property type="match status" value="1"/>
</dbReference>
<reference evidence="10 11" key="1">
    <citation type="submission" date="2016-02" db="EMBL/GenBank/DDBJ databases">
        <title>Genome analysis of coral dinoflagellate symbionts highlights evolutionary adaptations to a symbiotic lifestyle.</title>
        <authorList>
            <person name="Aranda M."/>
            <person name="Li Y."/>
            <person name="Liew Y.J."/>
            <person name="Baumgarten S."/>
            <person name="Simakov O."/>
            <person name="Wilson M."/>
            <person name="Piel J."/>
            <person name="Ashoor H."/>
            <person name="Bougouffa S."/>
            <person name="Bajic V.B."/>
            <person name="Ryu T."/>
            <person name="Ravasi T."/>
            <person name="Bayer T."/>
            <person name="Micklem G."/>
            <person name="Kim H."/>
            <person name="Bhak J."/>
            <person name="Lajeunesse T.C."/>
            <person name="Voolstra C.R."/>
        </authorList>
    </citation>
    <scope>NUCLEOTIDE SEQUENCE [LARGE SCALE GENOMIC DNA]</scope>
    <source>
        <strain evidence="10 11">CCMP2467</strain>
    </source>
</reference>
<dbReference type="GO" id="GO:0003676">
    <property type="term" value="F:nucleic acid binding"/>
    <property type="evidence" value="ECO:0007669"/>
    <property type="project" value="InterPro"/>
</dbReference>
<keyword evidence="3 6" id="KW-0863">Zinc-finger</keyword>
<evidence type="ECO:0000256" key="4">
    <source>
        <dbReference type="ARBA" id="ARBA00022833"/>
    </source>
</evidence>
<keyword evidence="11" id="KW-1185">Reference proteome</keyword>
<dbReference type="GO" id="GO:0008270">
    <property type="term" value="F:zinc ion binding"/>
    <property type="evidence" value="ECO:0007669"/>
    <property type="project" value="UniProtKB-KW"/>
</dbReference>
<feature type="zinc finger region" description="C3H1-type" evidence="6">
    <location>
        <begin position="189"/>
        <end position="217"/>
    </location>
</feature>
<keyword evidence="8" id="KW-0812">Transmembrane</keyword>
<dbReference type="CDD" id="cd01100">
    <property type="entry name" value="APPLE_Factor_XI_like"/>
    <property type="match status" value="1"/>
</dbReference>
<dbReference type="Gene3D" id="4.10.60.10">
    <property type="entry name" value="Zinc finger, CCHC-type"/>
    <property type="match status" value="1"/>
</dbReference>
<keyword evidence="2" id="KW-0677">Repeat</keyword>
<dbReference type="SUPFAM" id="SSF90229">
    <property type="entry name" value="CCCH zinc finger"/>
    <property type="match status" value="1"/>
</dbReference>
<sequence>MEPKKGWPQYIFHALSRGCPAALRPRPSPHRLKRRVTLNSGNPCCSYILGRVGQKDERMKRLLASASVDISLGAGPTSRAPCLSDTYAPSDPEMGGPIDCFNCGGDHFARDCPDGPKGKGKDGKGKSKGPLSCWNCGGDHVARDCPDSGKGKGKNKGKSVDCFNCGGDHFARDCPEGGKSKGKGGKGKGGPTGICYDFRDNGSCKFGDECRFSHEVCLWQVLSPLYNKKQIGGLPASNQALVASVAQQSQASVPSCAIVGQGYDDPVVTSVNGGTGVLDASVCQEKCAQHLNCSVFTFYLQGGGCWLQGSGLQPKAIPNAVAGPRSCDAITDASIPRPSPAHPKRTAAPASPSADVAQAEQVRTTTPLPARFIKAGNDVYFVEGSNPRRKHLVRFACFGCEDACSDFVSVSPAYAAALSQDIDFTCSMLDTTTTTVGFLADKGHKEEESRSGVNPWAWPLAIGILLLFCCVFAYFFYDQDSRRKLSHQQLKTGKGRRPSENLPLVTGSSRQGDLPPLPAHLMGPGALPSGAAQGPAGAPEAPKAFAPAFCGGKRCVRGSSSIRRMRSGYATKPVVSYAWAPRCVGDVPAAGGDDDDDGEEGYDGDDGDNHDGGDHDDDGDGDGIDADDDDDNDGVAMMKLPTIALMVCCGNGGGGGGGGGCCCGCGGGCDG</sequence>
<gene>
    <name evidence="10" type="primary">gag</name>
    <name evidence="10" type="ORF">AK812_SmicGene42951</name>
</gene>
<evidence type="ECO:0000256" key="5">
    <source>
        <dbReference type="ARBA" id="ARBA00023157"/>
    </source>
</evidence>
<dbReference type="Pfam" id="PF00642">
    <property type="entry name" value="zf-CCCH"/>
    <property type="match status" value="1"/>
</dbReference>
<evidence type="ECO:0000256" key="8">
    <source>
        <dbReference type="SAM" id="Phobius"/>
    </source>
</evidence>
<evidence type="ECO:0000256" key="6">
    <source>
        <dbReference type="PROSITE-ProRule" id="PRU00723"/>
    </source>
</evidence>
<feature type="compositionally biased region" description="Acidic residues" evidence="7">
    <location>
        <begin position="614"/>
        <end position="633"/>
    </location>
</feature>
<evidence type="ECO:0000259" key="9">
    <source>
        <dbReference type="PROSITE" id="PS50103"/>
    </source>
</evidence>
<dbReference type="SMART" id="SM00223">
    <property type="entry name" value="APPLE"/>
    <property type="match status" value="1"/>
</dbReference>
<feature type="transmembrane region" description="Helical" evidence="8">
    <location>
        <begin position="456"/>
        <end position="477"/>
    </location>
</feature>
<dbReference type="SMART" id="SM00343">
    <property type="entry name" value="ZnF_C2HC"/>
    <property type="match status" value="3"/>
</dbReference>
<dbReference type="AlphaFoldDB" id="A0A1Q9C287"/>
<dbReference type="Gene3D" id="3.50.4.10">
    <property type="entry name" value="Hepatocyte Growth Factor"/>
    <property type="match status" value="1"/>
</dbReference>
<proteinExistence type="predicted"/>
<evidence type="ECO:0000256" key="3">
    <source>
        <dbReference type="ARBA" id="ARBA00022771"/>
    </source>
</evidence>
<dbReference type="InterPro" id="IPR003609">
    <property type="entry name" value="Pan_app"/>
</dbReference>
<dbReference type="PROSITE" id="PS50103">
    <property type="entry name" value="ZF_C3H1"/>
    <property type="match status" value="1"/>
</dbReference>
<keyword evidence="5" id="KW-1015">Disulfide bond</keyword>
<feature type="compositionally biased region" description="Acidic residues" evidence="7">
    <location>
        <begin position="592"/>
        <end position="606"/>
    </location>
</feature>
<evidence type="ECO:0000256" key="2">
    <source>
        <dbReference type="ARBA" id="ARBA00022737"/>
    </source>
</evidence>
<accession>A0A1Q9C287</accession>
<dbReference type="InterPro" id="IPR000177">
    <property type="entry name" value="Apple"/>
</dbReference>
<evidence type="ECO:0000256" key="7">
    <source>
        <dbReference type="SAM" id="MobiDB-lite"/>
    </source>
</evidence>
<dbReference type="GO" id="GO:0006508">
    <property type="term" value="P:proteolysis"/>
    <property type="evidence" value="ECO:0007669"/>
    <property type="project" value="InterPro"/>
</dbReference>
<keyword evidence="8" id="KW-0472">Membrane</keyword>
<dbReference type="InterPro" id="IPR036855">
    <property type="entry name" value="Znf_CCCH_sf"/>
</dbReference>
<dbReference type="Proteomes" id="UP000186817">
    <property type="component" value="Unassembled WGS sequence"/>
</dbReference>
<dbReference type="GO" id="GO:0005576">
    <property type="term" value="C:extracellular region"/>
    <property type="evidence" value="ECO:0007669"/>
    <property type="project" value="InterPro"/>
</dbReference>
<feature type="domain" description="C3H1-type" evidence="9">
    <location>
        <begin position="189"/>
        <end position="217"/>
    </location>
</feature>
<evidence type="ECO:0000313" key="10">
    <source>
        <dbReference type="EMBL" id="OLP77033.1"/>
    </source>
</evidence>
<dbReference type="SMART" id="SM00356">
    <property type="entry name" value="ZnF_C3H1"/>
    <property type="match status" value="1"/>
</dbReference>
<dbReference type="OrthoDB" id="439420at2759"/>
<keyword evidence="1 6" id="KW-0479">Metal-binding</keyword>
<dbReference type="Pfam" id="PF00024">
    <property type="entry name" value="PAN_1"/>
    <property type="match status" value="1"/>
</dbReference>
<protein>
    <submittedName>
        <fullName evidence="10">Gag polyprotein</fullName>
    </submittedName>
</protein>
<organism evidence="10 11">
    <name type="scientific">Symbiodinium microadriaticum</name>
    <name type="common">Dinoflagellate</name>
    <name type="synonym">Zooxanthella microadriatica</name>
    <dbReference type="NCBI Taxonomy" id="2951"/>
    <lineage>
        <taxon>Eukaryota</taxon>
        <taxon>Sar</taxon>
        <taxon>Alveolata</taxon>
        <taxon>Dinophyceae</taxon>
        <taxon>Suessiales</taxon>
        <taxon>Symbiodiniaceae</taxon>
        <taxon>Symbiodinium</taxon>
    </lineage>
</organism>
<evidence type="ECO:0000256" key="1">
    <source>
        <dbReference type="ARBA" id="ARBA00022723"/>
    </source>
</evidence>
<feature type="region of interest" description="Disordered" evidence="7">
    <location>
        <begin position="487"/>
        <end position="540"/>
    </location>
</feature>
<evidence type="ECO:0000313" key="11">
    <source>
        <dbReference type="Proteomes" id="UP000186817"/>
    </source>
</evidence>
<dbReference type="EMBL" id="LSRX01001860">
    <property type="protein sequence ID" value="OLP77033.1"/>
    <property type="molecule type" value="Genomic_DNA"/>
</dbReference>
<feature type="compositionally biased region" description="Low complexity" evidence="7">
    <location>
        <begin position="523"/>
        <end position="540"/>
    </location>
</feature>
<dbReference type="InterPro" id="IPR000571">
    <property type="entry name" value="Znf_CCCH"/>
</dbReference>
<keyword evidence="4 6" id="KW-0862">Zinc</keyword>